<organism evidence="3 4">
    <name type="scientific">Aedes aegypti</name>
    <name type="common">Yellowfever mosquito</name>
    <name type="synonym">Culex aegypti</name>
    <dbReference type="NCBI Taxonomy" id="7159"/>
    <lineage>
        <taxon>Eukaryota</taxon>
        <taxon>Metazoa</taxon>
        <taxon>Ecdysozoa</taxon>
        <taxon>Arthropoda</taxon>
        <taxon>Hexapoda</taxon>
        <taxon>Insecta</taxon>
        <taxon>Pterygota</taxon>
        <taxon>Neoptera</taxon>
        <taxon>Endopterygota</taxon>
        <taxon>Diptera</taxon>
        <taxon>Nematocera</taxon>
        <taxon>Culicoidea</taxon>
        <taxon>Culicidae</taxon>
        <taxon>Culicinae</taxon>
        <taxon>Aedini</taxon>
        <taxon>Aedes</taxon>
        <taxon>Stegomyia</taxon>
    </lineage>
</organism>
<evidence type="ECO:0000256" key="1">
    <source>
        <dbReference type="ARBA" id="ARBA00005361"/>
    </source>
</evidence>
<dbReference type="GO" id="GO:0005737">
    <property type="term" value="C:cytoplasm"/>
    <property type="evidence" value="ECO:0007669"/>
    <property type="project" value="TreeGrafter"/>
</dbReference>
<dbReference type="GO" id="GO:0005868">
    <property type="term" value="C:cytoplasmic dynein complex"/>
    <property type="evidence" value="ECO:0007669"/>
    <property type="project" value="TreeGrafter"/>
</dbReference>
<keyword evidence="2" id="KW-0812">Transmembrane</keyword>
<protein>
    <submittedName>
        <fullName evidence="3">AAEL009333-PA</fullName>
    </submittedName>
</protein>
<reference evidence="3" key="1">
    <citation type="submission" date="2005-10" db="EMBL/GenBank/DDBJ databases">
        <authorList>
            <person name="Loftus B.J."/>
            <person name="Nene V.M."/>
            <person name="Hannick L.I."/>
            <person name="Bidwell S."/>
            <person name="Haas B."/>
            <person name="Amedeo P."/>
            <person name="Orvis J."/>
            <person name="Wortman J.R."/>
            <person name="White O.R."/>
            <person name="Salzberg S."/>
            <person name="Shumway M."/>
            <person name="Koo H."/>
            <person name="Zhao Y."/>
            <person name="Holmes M."/>
            <person name="Miller J."/>
            <person name="Schatz M."/>
            <person name="Pop M."/>
            <person name="Pai G."/>
            <person name="Utterback T."/>
            <person name="Rogers Y.-H."/>
            <person name="Kravitz S."/>
            <person name="Fraser C.M."/>
        </authorList>
    </citation>
    <scope>NUCLEOTIDE SEQUENCE</scope>
    <source>
        <strain evidence="3">Liverpool</strain>
    </source>
</reference>
<comment type="similarity">
    <text evidence="1">Belongs to the dynein light chain Tctex-type family.</text>
</comment>
<evidence type="ECO:0000313" key="4">
    <source>
        <dbReference type="Proteomes" id="UP000682892"/>
    </source>
</evidence>
<sequence length="220" mass="25495">MHTQVQQQQLRCLTVESALKRWQKIDKLFYSGARANFVIAILAMAVWGSLKVSGGKQGVTPVSQSMRFSETLTAALGNRKSKYKDVSKDLNTYINKEEEDKTIAVAPFSVNKIKAMMQKVIRSQFIIRDEDGDLIKWIYNPEKNLEMSQKIAKSIKDRIRSYNFSRYRIVSICSIVEKDGQGVYYKMKYILDPYLDNYIQYVHDMAKFWIIATVVLVHKD</sequence>
<keyword evidence="2" id="KW-1133">Transmembrane helix</keyword>
<dbReference type="PANTHER" id="PTHR21255">
    <property type="entry name" value="T-COMPLEX-ASSOCIATED-TESTIS-EXPRESSED 1/ DYNEIN LIGHT CHAIN"/>
    <property type="match status" value="1"/>
</dbReference>
<dbReference type="InterPro" id="IPR038586">
    <property type="entry name" value="Tctex-1-like_sf"/>
</dbReference>
<dbReference type="HOGENOM" id="CLU_128379_0_0_1"/>
<gene>
    <name evidence="3" type="ORF">AAEL801141</name>
    <name evidence="3" type="ORF">AaeL_AAEL009333</name>
</gene>
<dbReference type="OMA" id="AKFWIIA"/>
<keyword evidence="2" id="KW-0472">Membrane</keyword>
<evidence type="ECO:0000313" key="3">
    <source>
        <dbReference type="EMBL" id="EAT38799.1"/>
    </source>
</evidence>
<name>A0A1S4FM12_AEDAE</name>
<evidence type="ECO:0000256" key="2">
    <source>
        <dbReference type="SAM" id="Phobius"/>
    </source>
</evidence>
<reference evidence="3" key="2">
    <citation type="journal article" date="2007" name="Science">
        <title>Genome sequence of Aedes aegypti, a major arbovirus vector.</title>
        <authorList>
            <person name="Nene V."/>
            <person name="Wortman J.R."/>
            <person name="Lawson D."/>
            <person name="Haas B."/>
            <person name="Kodira C."/>
            <person name="Tu Z.J."/>
            <person name="Loftus B."/>
            <person name="Xi Z."/>
            <person name="Megy K."/>
            <person name="Grabherr M."/>
            <person name="Ren Q."/>
            <person name="Zdobnov E.M."/>
            <person name="Lobo N.F."/>
            <person name="Campbell K.S."/>
            <person name="Brown S.E."/>
            <person name="Bonaldo M.F."/>
            <person name="Zhu J."/>
            <person name="Sinkins S.P."/>
            <person name="Hogenkamp D.G."/>
            <person name="Amedeo P."/>
            <person name="Arensburger P."/>
            <person name="Atkinson P.W."/>
            <person name="Bidwell S."/>
            <person name="Biedler J."/>
            <person name="Birney E."/>
            <person name="Bruggner R.V."/>
            <person name="Costas J."/>
            <person name="Coy M.R."/>
            <person name="Crabtree J."/>
            <person name="Crawford M."/>
            <person name="Debruyn B."/>
            <person name="Decaprio D."/>
            <person name="Eiglmeier K."/>
            <person name="Eisenstadt E."/>
            <person name="El-Dorry H."/>
            <person name="Gelbart W.M."/>
            <person name="Gomes S.L."/>
            <person name="Hammond M."/>
            <person name="Hannick L.I."/>
            <person name="Hogan J.R."/>
            <person name="Holmes M.H."/>
            <person name="Jaffe D."/>
            <person name="Johnston J.S."/>
            <person name="Kennedy R.C."/>
            <person name="Koo H."/>
            <person name="Kravitz S."/>
            <person name="Kriventseva E.V."/>
            <person name="Kulp D."/>
            <person name="Labutti K."/>
            <person name="Lee E."/>
            <person name="Li S."/>
            <person name="Lovin D.D."/>
            <person name="Mao C."/>
            <person name="Mauceli E."/>
            <person name="Menck C.F."/>
            <person name="Miller J.R."/>
            <person name="Montgomery P."/>
            <person name="Mori A."/>
            <person name="Nascimento A.L."/>
            <person name="Naveira H.F."/>
            <person name="Nusbaum C."/>
            <person name="O'leary S."/>
            <person name="Orvis J."/>
            <person name="Pertea M."/>
            <person name="Quesneville H."/>
            <person name="Reidenbach K.R."/>
            <person name="Rogers Y.H."/>
            <person name="Roth C.W."/>
            <person name="Schneider J.R."/>
            <person name="Schatz M."/>
            <person name="Shumway M."/>
            <person name="Stanke M."/>
            <person name="Stinson E.O."/>
            <person name="Tubio J.M."/>
            <person name="Vanzee J.P."/>
            <person name="Verjovski-Almeida S."/>
            <person name="Werner D."/>
            <person name="White O."/>
            <person name="Wyder S."/>
            <person name="Zeng Q."/>
            <person name="Zhao Q."/>
            <person name="Zhao Y."/>
            <person name="Hill C.A."/>
            <person name="Raikhel A.S."/>
            <person name="Soares M.B."/>
            <person name="Knudson D.L."/>
            <person name="Lee N.H."/>
            <person name="Galagan J."/>
            <person name="Salzberg S.L."/>
            <person name="Paulsen I.T."/>
            <person name="Dimopoulos G."/>
            <person name="Collins F.H."/>
            <person name="Birren B."/>
            <person name="Fraser-Liggett C.M."/>
            <person name="Severson D.W."/>
        </authorList>
    </citation>
    <scope>NUCLEOTIDE SEQUENCE [LARGE SCALE GENOMIC DNA]</scope>
    <source>
        <strain evidence="3">Liverpool</strain>
    </source>
</reference>
<reference evidence="3" key="3">
    <citation type="submission" date="2012-09" db="EMBL/GenBank/DDBJ databases">
        <authorList>
            <consortium name="VectorBase"/>
        </authorList>
    </citation>
    <scope>NUCLEOTIDE SEQUENCE</scope>
    <source>
        <strain evidence="3">Liverpool</strain>
    </source>
</reference>
<dbReference type="OrthoDB" id="10248487at2759"/>
<dbReference type="EMBL" id="CH477575">
    <property type="protein sequence ID" value="EAT38799.1"/>
    <property type="molecule type" value="Genomic_DNA"/>
</dbReference>
<dbReference type="GO" id="GO:0045505">
    <property type="term" value="F:dynein intermediate chain binding"/>
    <property type="evidence" value="ECO:0007669"/>
    <property type="project" value="TreeGrafter"/>
</dbReference>
<proteinExistence type="inferred from homology"/>
<feature type="transmembrane region" description="Helical" evidence="2">
    <location>
        <begin position="28"/>
        <end position="50"/>
    </location>
</feature>
<dbReference type="InterPro" id="IPR005334">
    <property type="entry name" value="Tctex-1-like"/>
</dbReference>
<dbReference type="Gene3D" id="3.30.1140.40">
    <property type="entry name" value="Tctex-1"/>
    <property type="match status" value="1"/>
</dbReference>
<dbReference type="Pfam" id="PF03645">
    <property type="entry name" value="Tctex-1"/>
    <property type="match status" value="1"/>
</dbReference>
<dbReference type="KEGG" id="aag:5571861"/>
<dbReference type="GO" id="GO:0007018">
    <property type="term" value="P:microtubule-based movement"/>
    <property type="evidence" value="ECO:0007669"/>
    <property type="project" value="TreeGrafter"/>
</dbReference>
<dbReference type="AlphaFoldDB" id="A0A1S4FM12"/>
<accession>A0A1S4FM12</accession>
<dbReference type="PANTHER" id="PTHR21255:SF65">
    <property type="entry name" value="TCTEX1 DOMAIN-CONTAINING PROTEIN 2"/>
    <property type="match status" value="1"/>
</dbReference>
<dbReference type="GeneID" id="5571861"/>
<dbReference type="Proteomes" id="UP000682892">
    <property type="component" value="Unassembled WGS sequence"/>
</dbReference>
<dbReference type="CDD" id="cd21451">
    <property type="entry name" value="DLC-like_TCTEX1D"/>
    <property type="match status" value="1"/>
</dbReference>